<dbReference type="AlphaFoldDB" id="A0A2P5ARG0"/>
<evidence type="ECO:0000313" key="1">
    <source>
        <dbReference type="EMBL" id="PON39130.1"/>
    </source>
</evidence>
<evidence type="ECO:0000313" key="2">
    <source>
        <dbReference type="Proteomes" id="UP000237000"/>
    </source>
</evidence>
<protein>
    <submittedName>
        <fullName evidence="1">Uncharacterized protein</fullName>
    </submittedName>
</protein>
<dbReference type="Proteomes" id="UP000237000">
    <property type="component" value="Unassembled WGS sequence"/>
</dbReference>
<name>A0A2P5ARG0_TREOI</name>
<dbReference type="OrthoDB" id="10431090at2759"/>
<dbReference type="InParanoid" id="A0A2P5ARG0"/>
<accession>A0A2P5ARG0</accession>
<comment type="caution">
    <text evidence="1">The sequence shown here is derived from an EMBL/GenBank/DDBJ whole genome shotgun (WGS) entry which is preliminary data.</text>
</comment>
<organism evidence="1 2">
    <name type="scientific">Trema orientale</name>
    <name type="common">Charcoal tree</name>
    <name type="synonym">Celtis orientalis</name>
    <dbReference type="NCBI Taxonomy" id="63057"/>
    <lineage>
        <taxon>Eukaryota</taxon>
        <taxon>Viridiplantae</taxon>
        <taxon>Streptophyta</taxon>
        <taxon>Embryophyta</taxon>
        <taxon>Tracheophyta</taxon>
        <taxon>Spermatophyta</taxon>
        <taxon>Magnoliopsida</taxon>
        <taxon>eudicotyledons</taxon>
        <taxon>Gunneridae</taxon>
        <taxon>Pentapetalae</taxon>
        <taxon>rosids</taxon>
        <taxon>fabids</taxon>
        <taxon>Rosales</taxon>
        <taxon>Cannabaceae</taxon>
        <taxon>Trema</taxon>
    </lineage>
</organism>
<dbReference type="EMBL" id="JXTC01000729">
    <property type="protein sequence ID" value="PON39130.1"/>
    <property type="molecule type" value="Genomic_DNA"/>
</dbReference>
<gene>
    <name evidence="1" type="ORF">TorRG33x02_343450</name>
</gene>
<reference evidence="2" key="1">
    <citation type="submission" date="2016-06" db="EMBL/GenBank/DDBJ databases">
        <title>Parallel loss of symbiosis genes in relatives of nitrogen-fixing non-legume Parasponia.</title>
        <authorList>
            <person name="Van Velzen R."/>
            <person name="Holmer R."/>
            <person name="Bu F."/>
            <person name="Rutten L."/>
            <person name="Van Zeijl A."/>
            <person name="Liu W."/>
            <person name="Santuari L."/>
            <person name="Cao Q."/>
            <person name="Sharma T."/>
            <person name="Shen D."/>
            <person name="Roswanjaya Y."/>
            <person name="Wardhani T."/>
            <person name="Kalhor M.S."/>
            <person name="Jansen J."/>
            <person name="Van den Hoogen J."/>
            <person name="Gungor B."/>
            <person name="Hartog M."/>
            <person name="Hontelez J."/>
            <person name="Verver J."/>
            <person name="Yang W.-C."/>
            <person name="Schijlen E."/>
            <person name="Repin R."/>
            <person name="Schilthuizen M."/>
            <person name="Schranz E."/>
            <person name="Heidstra R."/>
            <person name="Miyata K."/>
            <person name="Fedorova E."/>
            <person name="Kohlen W."/>
            <person name="Bisseling T."/>
            <person name="Smit S."/>
            <person name="Geurts R."/>
        </authorList>
    </citation>
    <scope>NUCLEOTIDE SEQUENCE [LARGE SCALE GENOMIC DNA]</scope>
    <source>
        <strain evidence="2">cv. RG33-2</strain>
    </source>
</reference>
<sequence length="62" mass="7149">MTNIQFGSVALFSSIAEWNIECLVRSSKKVDFSLVRESRQEVMISTSLLYYTFQLQLLLGEK</sequence>
<keyword evidence="2" id="KW-1185">Reference proteome</keyword>
<proteinExistence type="predicted"/>